<dbReference type="InterPro" id="IPR002088">
    <property type="entry name" value="Prenyl_trans_a"/>
</dbReference>
<dbReference type="PROSITE" id="PS51147">
    <property type="entry name" value="PFTA"/>
    <property type="match status" value="4"/>
</dbReference>
<keyword evidence="2 6" id="KW-0637">Prenyltransferase</keyword>
<comment type="catalytic activity">
    <reaction evidence="5 6">
        <text>geranylgeranyl diphosphate + L-cysteinyl-[protein] = S-geranylgeranyl-L-cysteinyl-[protein] + diphosphate</text>
        <dbReference type="Rhea" id="RHEA:21240"/>
        <dbReference type="Rhea" id="RHEA-COMP:10131"/>
        <dbReference type="Rhea" id="RHEA-COMP:11537"/>
        <dbReference type="ChEBI" id="CHEBI:29950"/>
        <dbReference type="ChEBI" id="CHEBI:33019"/>
        <dbReference type="ChEBI" id="CHEBI:57533"/>
        <dbReference type="ChEBI" id="CHEBI:86021"/>
        <dbReference type="EC" id="2.5.1.60"/>
    </reaction>
</comment>
<dbReference type="Gene3D" id="1.25.40.120">
    <property type="entry name" value="Protein prenylyltransferase"/>
    <property type="match status" value="1"/>
</dbReference>
<evidence type="ECO:0000256" key="6">
    <source>
        <dbReference type="RuleBase" id="RU367120"/>
    </source>
</evidence>
<dbReference type="SUPFAM" id="SSF48439">
    <property type="entry name" value="Protein prenylyltransferase"/>
    <property type="match status" value="1"/>
</dbReference>
<dbReference type="HOGENOM" id="CLU_031996_1_1_1"/>
<reference evidence="7 8" key="1">
    <citation type="journal article" date="2011" name="Science">
        <title>The Selaginella genome identifies genetic changes associated with the evolution of vascular plants.</title>
        <authorList>
            <person name="Banks J.A."/>
            <person name="Nishiyama T."/>
            <person name="Hasebe M."/>
            <person name="Bowman J.L."/>
            <person name="Gribskov M."/>
            <person name="dePamphilis C."/>
            <person name="Albert V.A."/>
            <person name="Aono N."/>
            <person name="Aoyama T."/>
            <person name="Ambrose B.A."/>
            <person name="Ashton N.W."/>
            <person name="Axtell M.J."/>
            <person name="Barker E."/>
            <person name="Barker M.S."/>
            <person name="Bennetzen J.L."/>
            <person name="Bonawitz N.D."/>
            <person name="Chapple C."/>
            <person name="Cheng C."/>
            <person name="Correa L.G."/>
            <person name="Dacre M."/>
            <person name="DeBarry J."/>
            <person name="Dreyer I."/>
            <person name="Elias M."/>
            <person name="Engstrom E.M."/>
            <person name="Estelle M."/>
            <person name="Feng L."/>
            <person name="Finet C."/>
            <person name="Floyd S.K."/>
            <person name="Frommer W.B."/>
            <person name="Fujita T."/>
            <person name="Gramzow L."/>
            <person name="Gutensohn M."/>
            <person name="Harholt J."/>
            <person name="Hattori M."/>
            <person name="Heyl A."/>
            <person name="Hirai T."/>
            <person name="Hiwatashi Y."/>
            <person name="Ishikawa M."/>
            <person name="Iwata M."/>
            <person name="Karol K.G."/>
            <person name="Koehler B."/>
            <person name="Kolukisaoglu U."/>
            <person name="Kubo M."/>
            <person name="Kurata T."/>
            <person name="Lalonde S."/>
            <person name="Li K."/>
            <person name="Li Y."/>
            <person name="Litt A."/>
            <person name="Lyons E."/>
            <person name="Manning G."/>
            <person name="Maruyama T."/>
            <person name="Michael T.P."/>
            <person name="Mikami K."/>
            <person name="Miyazaki S."/>
            <person name="Morinaga S."/>
            <person name="Murata T."/>
            <person name="Mueller-Roeber B."/>
            <person name="Nelson D.R."/>
            <person name="Obara M."/>
            <person name="Oguri Y."/>
            <person name="Olmstead R.G."/>
            <person name="Onodera N."/>
            <person name="Petersen B.L."/>
            <person name="Pils B."/>
            <person name="Prigge M."/>
            <person name="Rensing S.A."/>
            <person name="Riano-Pachon D.M."/>
            <person name="Roberts A.W."/>
            <person name="Sato Y."/>
            <person name="Scheller H.V."/>
            <person name="Schulz B."/>
            <person name="Schulz C."/>
            <person name="Shakirov E.V."/>
            <person name="Shibagaki N."/>
            <person name="Shinohara N."/>
            <person name="Shippen D.E."/>
            <person name="Soerensen I."/>
            <person name="Sotooka R."/>
            <person name="Sugimoto N."/>
            <person name="Sugita M."/>
            <person name="Sumikawa N."/>
            <person name="Tanurdzic M."/>
            <person name="Theissen G."/>
            <person name="Ulvskov P."/>
            <person name="Wakazuki S."/>
            <person name="Weng J.K."/>
            <person name="Willats W.W."/>
            <person name="Wipf D."/>
            <person name="Wolf P.G."/>
            <person name="Yang L."/>
            <person name="Zimmer A.D."/>
            <person name="Zhu Q."/>
            <person name="Mitros T."/>
            <person name="Hellsten U."/>
            <person name="Loque D."/>
            <person name="Otillar R."/>
            <person name="Salamov A."/>
            <person name="Schmutz J."/>
            <person name="Shapiro H."/>
            <person name="Lindquist E."/>
            <person name="Lucas S."/>
            <person name="Rokhsar D."/>
            <person name="Grigoriev I.V."/>
        </authorList>
    </citation>
    <scope>NUCLEOTIDE SEQUENCE [LARGE SCALE GENOMIC DNA]</scope>
</reference>
<dbReference type="eggNOG" id="KOG0529">
    <property type="taxonomic scope" value="Eukaryota"/>
</dbReference>
<comment type="similarity">
    <text evidence="1 6">Belongs to the protein prenyltransferase subunit alpha family.</text>
</comment>
<keyword evidence="3 6" id="KW-0808">Transferase</keyword>
<dbReference type="Pfam" id="PF01239">
    <property type="entry name" value="PPTA"/>
    <property type="match status" value="4"/>
</dbReference>
<evidence type="ECO:0000256" key="5">
    <source>
        <dbReference type="ARBA" id="ARBA00047658"/>
    </source>
</evidence>
<evidence type="ECO:0000256" key="1">
    <source>
        <dbReference type="ARBA" id="ARBA00006734"/>
    </source>
</evidence>
<evidence type="ECO:0000256" key="3">
    <source>
        <dbReference type="ARBA" id="ARBA00022679"/>
    </source>
</evidence>
<proteinExistence type="inferred from homology"/>
<dbReference type="EMBL" id="GL377636">
    <property type="protein sequence ID" value="EFJ12868.1"/>
    <property type="molecule type" value="Genomic_DNA"/>
</dbReference>
<evidence type="ECO:0000256" key="2">
    <source>
        <dbReference type="ARBA" id="ARBA00022602"/>
    </source>
</evidence>
<dbReference type="PANTHER" id="PTHR11129">
    <property type="entry name" value="PROTEIN FARNESYLTRANSFERASE ALPHA SUBUNIT/RAB GERANYLGERANYL TRANSFERASE ALPHA SUBUNIT"/>
    <property type="match status" value="1"/>
</dbReference>
<gene>
    <name evidence="7" type="ORF">SELMODRAFT_425072</name>
</gene>
<dbReference type="InParanoid" id="D8SRY1"/>
<dbReference type="Proteomes" id="UP000001514">
    <property type="component" value="Unassembled WGS sequence"/>
</dbReference>
<dbReference type="GO" id="GO:0004663">
    <property type="term" value="F:Rab geranylgeranyltransferase activity"/>
    <property type="evidence" value="ECO:0007669"/>
    <property type="project" value="UniProtKB-UniRule"/>
</dbReference>
<keyword evidence="4" id="KW-0677">Repeat</keyword>
<comment type="function">
    <text evidence="6">Catalyzes the transfer of a geranyl-geranyl moiety from geranyl-geranyl pyrophosphate to cysteines occuring in specific C-terminal amino acid sequences.</text>
</comment>
<dbReference type="GO" id="GO:0097354">
    <property type="term" value="P:prenylation"/>
    <property type="evidence" value="ECO:0007669"/>
    <property type="project" value="UniProtKB-UniRule"/>
</dbReference>
<name>D8SRY1_SELML</name>
<dbReference type="Gramene" id="EFJ12868">
    <property type="protein sequence ID" value="EFJ12868"/>
    <property type="gene ID" value="SELMODRAFT_425072"/>
</dbReference>
<dbReference type="AlphaFoldDB" id="D8SRY1"/>
<keyword evidence="8" id="KW-1185">Reference proteome</keyword>
<evidence type="ECO:0000313" key="7">
    <source>
        <dbReference type="EMBL" id="EFJ12868.1"/>
    </source>
</evidence>
<dbReference type="KEGG" id="smo:SELMODRAFT_425072"/>
<dbReference type="EC" id="2.5.1.60" evidence="6"/>
<evidence type="ECO:0000313" key="8">
    <source>
        <dbReference type="Proteomes" id="UP000001514"/>
    </source>
</evidence>
<evidence type="ECO:0000256" key="4">
    <source>
        <dbReference type="ARBA" id="ARBA00022737"/>
    </source>
</evidence>
<dbReference type="PANTHER" id="PTHR11129:SF2">
    <property type="entry name" value="GERANYLGERANYL TRANSFERASE TYPE-2 SUBUNIT ALPHA"/>
    <property type="match status" value="1"/>
</dbReference>
<dbReference type="STRING" id="88036.D8SRY1"/>
<protein>
    <recommendedName>
        <fullName evidence="6">Geranylgeranyl transferase type-2 subunit alpha</fullName>
        <ecNumber evidence="6">2.5.1.60</ecNumber>
    </recommendedName>
    <alternativeName>
        <fullName evidence="6">Geranylgeranyl transferase type II subunit alpha</fullName>
    </alternativeName>
</protein>
<sequence length="216" mass="24742">MHGRPRTRATAAADKESEAKAERFELLLSAVLRNHQQRCYTKEALEENARLVELNPEVYTAWNFRKLALKSLLDAEPDEDSRKDLVKQELKVTENALRAHIKSYSAWHHRKWVIALGLSSLDDELDLLAQLFKVDARNFNAWSYRRYIVGLMGVPVQQELDYTMTLLNKNFSNYSAWHNRRLIRVIRVAGSTIAGSWATRPNKIGSGQRSICAGTC</sequence>
<accession>D8SRY1</accession>
<organism evidence="8">
    <name type="scientific">Selaginella moellendorffii</name>
    <name type="common">Spikemoss</name>
    <dbReference type="NCBI Taxonomy" id="88036"/>
    <lineage>
        <taxon>Eukaryota</taxon>
        <taxon>Viridiplantae</taxon>
        <taxon>Streptophyta</taxon>
        <taxon>Embryophyta</taxon>
        <taxon>Tracheophyta</taxon>
        <taxon>Lycopodiopsida</taxon>
        <taxon>Selaginellales</taxon>
        <taxon>Selaginellaceae</taxon>
        <taxon>Selaginella</taxon>
    </lineage>
</organism>